<sequence>MSVTTTQNPATYNIVRTLADYDLHHSEPVEGTAQGIAAPNERPRLPSEVQPENWETEYRRVPPHQPINRELDFQFRNTTLNGVETFFLYNMFTGIQMVQAINRTWRATGGKLNSTYFRWQVGGEH</sequence>
<organism evidence="1 2">
    <name type="scientific">Elsinoe australis</name>
    <dbReference type="NCBI Taxonomy" id="40998"/>
    <lineage>
        <taxon>Eukaryota</taxon>
        <taxon>Fungi</taxon>
        <taxon>Dikarya</taxon>
        <taxon>Ascomycota</taxon>
        <taxon>Pezizomycotina</taxon>
        <taxon>Dothideomycetes</taxon>
        <taxon>Dothideomycetidae</taxon>
        <taxon>Myriangiales</taxon>
        <taxon>Elsinoaceae</taxon>
        <taxon>Elsinoe</taxon>
    </lineage>
</organism>
<name>A0A2P7ZK65_9PEZI</name>
<proteinExistence type="predicted"/>
<dbReference type="EMBL" id="NHZQ01000174">
    <property type="protein sequence ID" value="PSK48598.1"/>
    <property type="molecule type" value="Genomic_DNA"/>
</dbReference>
<keyword evidence="2" id="KW-1185">Reference proteome</keyword>
<reference evidence="1 2" key="1">
    <citation type="submission" date="2017-05" db="EMBL/GenBank/DDBJ databases">
        <title>Draft genome sequence of Elsinoe australis.</title>
        <authorList>
            <person name="Cheng Q."/>
        </authorList>
    </citation>
    <scope>NUCLEOTIDE SEQUENCE [LARGE SCALE GENOMIC DNA]</scope>
    <source>
        <strain evidence="1 2">NL1</strain>
    </source>
</reference>
<dbReference type="Proteomes" id="UP000243723">
    <property type="component" value="Unassembled WGS sequence"/>
</dbReference>
<accession>A0A2P7ZK65</accession>
<dbReference type="AlphaFoldDB" id="A0A2P7ZK65"/>
<evidence type="ECO:0000313" key="1">
    <source>
        <dbReference type="EMBL" id="PSK48598.1"/>
    </source>
</evidence>
<gene>
    <name evidence="1" type="ORF">B9Z65_112</name>
</gene>
<comment type="caution">
    <text evidence="1">The sequence shown here is derived from an EMBL/GenBank/DDBJ whole genome shotgun (WGS) entry which is preliminary data.</text>
</comment>
<protein>
    <submittedName>
        <fullName evidence="1">Uncharacterized protein</fullName>
    </submittedName>
</protein>
<evidence type="ECO:0000313" key="2">
    <source>
        <dbReference type="Proteomes" id="UP000243723"/>
    </source>
</evidence>
<dbReference type="OrthoDB" id="5201563at2759"/>